<organism evidence="1 2">
    <name type="scientific">Irpex rosettiformis</name>
    <dbReference type="NCBI Taxonomy" id="378272"/>
    <lineage>
        <taxon>Eukaryota</taxon>
        <taxon>Fungi</taxon>
        <taxon>Dikarya</taxon>
        <taxon>Basidiomycota</taxon>
        <taxon>Agaricomycotina</taxon>
        <taxon>Agaricomycetes</taxon>
        <taxon>Polyporales</taxon>
        <taxon>Irpicaceae</taxon>
        <taxon>Irpex</taxon>
    </lineage>
</organism>
<gene>
    <name evidence="1" type="ORF">BDY19DRAFT_972570</name>
</gene>
<evidence type="ECO:0000313" key="1">
    <source>
        <dbReference type="EMBL" id="KAI0084357.1"/>
    </source>
</evidence>
<evidence type="ECO:0000313" key="2">
    <source>
        <dbReference type="Proteomes" id="UP001055072"/>
    </source>
</evidence>
<name>A0ACB8TQM9_9APHY</name>
<protein>
    <submittedName>
        <fullName evidence="1">Uncharacterized protein</fullName>
    </submittedName>
</protein>
<keyword evidence="2" id="KW-1185">Reference proteome</keyword>
<comment type="caution">
    <text evidence="1">The sequence shown here is derived from an EMBL/GenBank/DDBJ whole genome shotgun (WGS) entry which is preliminary data.</text>
</comment>
<reference evidence="1" key="1">
    <citation type="journal article" date="2021" name="Environ. Microbiol.">
        <title>Gene family expansions and transcriptome signatures uncover fungal adaptations to wood decay.</title>
        <authorList>
            <person name="Hage H."/>
            <person name="Miyauchi S."/>
            <person name="Viragh M."/>
            <person name="Drula E."/>
            <person name="Min B."/>
            <person name="Chaduli D."/>
            <person name="Navarro D."/>
            <person name="Favel A."/>
            <person name="Norest M."/>
            <person name="Lesage-Meessen L."/>
            <person name="Balint B."/>
            <person name="Merenyi Z."/>
            <person name="de Eugenio L."/>
            <person name="Morin E."/>
            <person name="Martinez A.T."/>
            <person name="Baldrian P."/>
            <person name="Stursova M."/>
            <person name="Martinez M.J."/>
            <person name="Novotny C."/>
            <person name="Magnuson J.K."/>
            <person name="Spatafora J.W."/>
            <person name="Maurice S."/>
            <person name="Pangilinan J."/>
            <person name="Andreopoulos W."/>
            <person name="LaButti K."/>
            <person name="Hundley H."/>
            <person name="Na H."/>
            <person name="Kuo A."/>
            <person name="Barry K."/>
            <person name="Lipzen A."/>
            <person name="Henrissat B."/>
            <person name="Riley R."/>
            <person name="Ahrendt S."/>
            <person name="Nagy L.G."/>
            <person name="Grigoriev I.V."/>
            <person name="Martin F."/>
            <person name="Rosso M.N."/>
        </authorList>
    </citation>
    <scope>NUCLEOTIDE SEQUENCE</scope>
    <source>
        <strain evidence="1">CBS 384.51</strain>
    </source>
</reference>
<sequence length="283" mass="32129">MQEVGPWSRHQGTYKCAPASALSAYTFNGTVAVFHEHERQIKYWLDQRPIADYSEQVSDDDRVVILRPRDPKRFCLTGTQIASVGCDVGSQVTVFYQDVEGYLCYRNIGGLVWDEPVALCKALEGTGIAAVRWNTGNNPEIRVYYQDESYNIYERACSRGIWSANPTLIGDDMDRRTTISAVHWVCDEMSGDEIRVYYQEGPSTIQEKGWTSGKGWCWASILFDVFVAEFNVHVFTRGVLQYPVLNLWIASKEGQVLLRRAYNFKEAWVPAIGHSLPLTGTPY</sequence>
<dbReference type="EMBL" id="MU274944">
    <property type="protein sequence ID" value="KAI0084357.1"/>
    <property type="molecule type" value="Genomic_DNA"/>
</dbReference>
<proteinExistence type="predicted"/>
<dbReference type="Proteomes" id="UP001055072">
    <property type="component" value="Unassembled WGS sequence"/>
</dbReference>
<accession>A0ACB8TQM9</accession>